<dbReference type="SUPFAM" id="SSF49764">
    <property type="entry name" value="HSP20-like chaperones"/>
    <property type="match status" value="1"/>
</dbReference>
<dbReference type="RefSeq" id="WP_006281345.1">
    <property type="nucleotide sequence ID" value="NZ_BPTR01000001.1"/>
</dbReference>
<evidence type="ECO:0000313" key="6">
    <source>
        <dbReference type="Proteomes" id="UP000216189"/>
    </source>
</evidence>
<dbReference type="InterPro" id="IPR031107">
    <property type="entry name" value="Small_HSP"/>
</dbReference>
<dbReference type="PROSITE" id="PS01031">
    <property type="entry name" value="SHSP"/>
    <property type="match status" value="1"/>
</dbReference>
<dbReference type="Proteomes" id="UP000887043">
    <property type="component" value="Unassembled WGS sequence"/>
</dbReference>
<proteinExistence type="inferred from homology"/>
<organism evidence="4 7">
    <name type="scientific">Segatella bryantii</name>
    <name type="common">Prevotella bryantii</name>
    <dbReference type="NCBI Taxonomy" id="77095"/>
    <lineage>
        <taxon>Bacteria</taxon>
        <taxon>Pseudomonadati</taxon>
        <taxon>Bacteroidota</taxon>
        <taxon>Bacteroidia</taxon>
        <taxon>Bacteroidales</taxon>
        <taxon>Prevotellaceae</taxon>
        <taxon>Segatella</taxon>
    </lineage>
</organism>
<evidence type="ECO:0000256" key="1">
    <source>
        <dbReference type="PROSITE-ProRule" id="PRU00285"/>
    </source>
</evidence>
<gene>
    <name evidence="5" type="ORF">CIK91_11370</name>
    <name evidence="4" type="ORF">PRRU23_06150</name>
</gene>
<protein>
    <submittedName>
        <fullName evidence="4">Heat-shock protein</fullName>
    </submittedName>
</protein>
<dbReference type="Proteomes" id="UP000216189">
    <property type="component" value="Unassembled WGS sequence"/>
</dbReference>
<dbReference type="Gene3D" id="2.60.40.790">
    <property type="match status" value="1"/>
</dbReference>
<dbReference type="EMBL" id="NPJF01000058">
    <property type="protein sequence ID" value="OYP53667.1"/>
    <property type="molecule type" value="Genomic_DNA"/>
</dbReference>
<comment type="caution">
    <text evidence="4">The sequence shown here is derived from an EMBL/GenBank/DDBJ whole genome shotgun (WGS) entry which is preliminary data.</text>
</comment>
<name>A0AA37HUM6_SEGBR</name>
<reference evidence="4" key="2">
    <citation type="submission" date="2021-08" db="EMBL/GenBank/DDBJ databases">
        <title>Prevotella lacticifex sp. nov., isolated from rumen of cow.</title>
        <authorList>
            <person name="Shinkai T."/>
            <person name="Ikeyama N."/>
            <person name="Kumagai M."/>
            <person name="Ohmori H."/>
            <person name="Sakamoto M."/>
            <person name="Ohkuma M."/>
            <person name="Mitsumori M."/>
        </authorList>
    </citation>
    <scope>NUCLEOTIDE SEQUENCE</scope>
    <source>
        <strain evidence="4">DSM 11371</strain>
    </source>
</reference>
<dbReference type="InterPro" id="IPR008978">
    <property type="entry name" value="HSP20-like_chaperone"/>
</dbReference>
<comment type="similarity">
    <text evidence="1 2">Belongs to the small heat shock protein (HSP20) family.</text>
</comment>
<evidence type="ECO:0000259" key="3">
    <source>
        <dbReference type="PROSITE" id="PS01031"/>
    </source>
</evidence>
<sequence>MLLARRNNEQNWLNNWFDDSFFDTDLMPRINATAPAVNVRENEKSYIMDIAAPGLKKEFVRMDLDNDGNLNIAIENKLEHKQENKKEHYIRREFSYSNYQQAYTLPEDVDKDKISAKVENGVLEILLPKLNPKDEPRSTKKIEVA</sequence>
<dbReference type="EMBL" id="BPTR01000001">
    <property type="protein sequence ID" value="GJG26915.1"/>
    <property type="molecule type" value="Genomic_DNA"/>
</dbReference>
<evidence type="ECO:0000313" key="4">
    <source>
        <dbReference type="EMBL" id="GJG26915.1"/>
    </source>
</evidence>
<reference evidence="5 6" key="1">
    <citation type="submission" date="2017-08" db="EMBL/GenBank/DDBJ databases">
        <title>Comparative genomics of non-oral Prevotella species.</title>
        <authorList>
            <person name="Accetto T."/>
            <person name="Nograsek B."/>
            <person name="Avgustin G."/>
        </authorList>
    </citation>
    <scope>NUCLEOTIDE SEQUENCE [LARGE SCALE GENOMIC DNA]</scope>
    <source>
        <strain evidence="5 6">TC1-1</strain>
    </source>
</reference>
<evidence type="ECO:0000313" key="7">
    <source>
        <dbReference type="Proteomes" id="UP000887043"/>
    </source>
</evidence>
<dbReference type="AlphaFoldDB" id="A0AA37HUM6"/>
<evidence type="ECO:0000313" key="5">
    <source>
        <dbReference type="EMBL" id="OYP53667.1"/>
    </source>
</evidence>
<feature type="domain" description="SHSP" evidence="3">
    <location>
        <begin position="28"/>
        <end position="145"/>
    </location>
</feature>
<keyword evidence="6" id="KW-1185">Reference proteome</keyword>
<dbReference type="PANTHER" id="PTHR11527">
    <property type="entry name" value="HEAT-SHOCK PROTEIN 20 FAMILY MEMBER"/>
    <property type="match status" value="1"/>
</dbReference>
<evidence type="ECO:0000256" key="2">
    <source>
        <dbReference type="RuleBase" id="RU003616"/>
    </source>
</evidence>
<dbReference type="GeneID" id="72480042"/>
<dbReference type="Pfam" id="PF00011">
    <property type="entry name" value="HSP20"/>
    <property type="match status" value="1"/>
</dbReference>
<dbReference type="InterPro" id="IPR002068">
    <property type="entry name" value="A-crystallin/Hsp20_dom"/>
</dbReference>
<accession>A0AA37HUM6</accession>